<dbReference type="PANTHER" id="PTHR12227:SF0">
    <property type="entry name" value="GLYCERATE KINASE"/>
    <property type="match status" value="1"/>
</dbReference>
<comment type="caution">
    <text evidence="2">The sequence shown here is derived from an EMBL/GenBank/DDBJ whole genome shotgun (WGS) entry which is preliminary data.</text>
</comment>
<evidence type="ECO:0000313" key="3">
    <source>
        <dbReference type="Proteomes" id="UP001597185"/>
    </source>
</evidence>
<reference evidence="2 3" key="1">
    <citation type="journal article" date="2019" name="Int. J. Syst. Evol. Microbiol.">
        <title>The Global Catalogue of Microorganisms (GCM) 10K type strain sequencing project: providing services to taxonomists for standard genome sequencing and annotation.</title>
        <authorList>
            <consortium name="The Broad Institute Genomics Platform"/>
            <consortium name="The Broad Institute Genome Sequencing Center for Infectious Disease"/>
            <person name="Wu L."/>
            <person name="Ma J."/>
        </authorList>
    </citation>
    <scope>NUCLEOTIDE SEQUENCE [LARGE SCALE GENOMIC DNA]</scope>
    <source>
        <strain evidence="2 3">CGMCC 1.12689</strain>
    </source>
</reference>
<dbReference type="SUPFAM" id="SSF82544">
    <property type="entry name" value="GckA/TtuD-like"/>
    <property type="match status" value="1"/>
</dbReference>
<protein>
    <submittedName>
        <fullName evidence="2">Glycerate-2-kinase family protein</fullName>
    </submittedName>
</protein>
<dbReference type="Gene3D" id="3.40.50.10180">
    <property type="entry name" value="Glycerate kinase, MOFRL-like N-terminal domain"/>
    <property type="match status" value="1"/>
</dbReference>
<gene>
    <name evidence="2" type="ORF">ACFR9T_10480</name>
</gene>
<dbReference type="Pfam" id="PF13660">
    <property type="entry name" value="DUF4147"/>
    <property type="match status" value="1"/>
</dbReference>
<dbReference type="RefSeq" id="WP_256419480.1">
    <property type="nucleotide sequence ID" value="NZ_JANHDL010000022.1"/>
</dbReference>
<dbReference type="InterPro" id="IPR025286">
    <property type="entry name" value="MOFRL_assoc_dom"/>
</dbReference>
<organism evidence="2 3">
    <name type="scientific">Halorubrum laminariae</name>
    <dbReference type="NCBI Taxonomy" id="1433523"/>
    <lineage>
        <taxon>Archaea</taxon>
        <taxon>Methanobacteriati</taxon>
        <taxon>Methanobacteriota</taxon>
        <taxon>Stenosarchaea group</taxon>
        <taxon>Halobacteria</taxon>
        <taxon>Halobacteriales</taxon>
        <taxon>Haloferacaceae</taxon>
        <taxon>Halorubrum</taxon>
    </lineage>
</organism>
<name>A0ABD6C0N8_9EURY</name>
<sequence length="245" mass="25117">MSTIRSSIDIALDALEAGVTNAHPRSVIGSSVMIDDGMLRVGDEVVDLAAHNRVLVFGGGNAVGRVAAALYECLGDRIDDGIIVTDDPASAGPIEMRERTHPLPSQPNVAGTRKLLEYACATDEDTLALVPVTGGGSALLTAPSGEIELDDMVALTESLLRSGAPISTINTVRRAVSDVEGGKLAEKLAPATTVGLVFSDVTSDDPAVVASGPLSPTPTTTADALNVLEEYNGSVESLDSVGIGR</sequence>
<dbReference type="InterPro" id="IPR038614">
    <property type="entry name" value="GK_N_sf"/>
</dbReference>
<dbReference type="InterPro" id="IPR039760">
    <property type="entry name" value="MOFRL_protein"/>
</dbReference>
<evidence type="ECO:0000313" key="2">
    <source>
        <dbReference type="EMBL" id="MFD1571008.1"/>
    </source>
</evidence>
<dbReference type="PANTHER" id="PTHR12227">
    <property type="entry name" value="GLYCERATE KINASE"/>
    <property type="match status" value="1"/>
</dbReference>
<dbReference type="EMBL" id="JBHUDB010000007">
    <property type="protein sequence ID" value="MFD1571008.1"/>
    <property type="molecule type" value="Genomic_DNA"/>
</dbReference>
<dbReference type="AlphaFoldDB" id="A0ABD6C0N8"/>
<proteinExistence type="predicted"/>
<keyword evidence="3" id="KW-1185">Reference proteome</keyword>
<accession>A0ABD6C0N8</accession>
<dbReference type="Proteomes" id="UP001597185">
    <property type="component" value="Unassembled WGS sequence"/>
</dbReference>
<feature type="domain" description="MOFRL-associated" evidence="1">
    <location>
        <begin position="12"/>
        <end position="234"/>
    </location>
</feature>
<evidence type="ECO:0000259" key="1">
    <source>
        <dbReference type="Pfam" id="PF13660"/>
    </source>
</evidence>